<gene>
    <name evidence="1" type="ordered locus">Mhun_2210</name>
</gene>
<dbReference type="Proteomes" id="UP000001941">
    <property type="component" value="Chromosome"/>
</dbReference>
<reference evidence="2" key="1">
    <citation type="journal article" date="2016" name="Stand. Genomic Sci.">
        <title>Complete genome sequence of Methanospirillum hungatei type strain JF1.</title>
        <authorList>
            <person name="Gunsalus R.P."/>
            <person name="Cook L.E."/>
            <person name="Crable B."/>
            <person name="Rohlin L."/>
            <person name="McDonald E."/>
            <person name="Mouttaki H."/>
            <person name="Sieber J.R."/>
            <person name="Poweleit N."/>
            <person name="Zhou H."/>
            <person name="Lapidus A.L."/>
            <person name="Daligault H.E."/>
            <person name="Land M."/>
            <person name="Gilna P."/>
            <person name="Ivanova N."/>
            <person name="Kyrpides N."/>
            <person name="Culley D.E."/>
            <person name="McInerney M.J."/>
        </authorList>
    </citation>
    <scope>NUCLEOTIDE SEQUENCE [LARGE SCALE GENOMIC DNA]</scope>
    <source>
        <strain evidence="2">ATCC 27890 / DSM 864 / NBRC 100397 / JF-1</strain>
    </source>
</reference>
<evidence type="ECO:0000313" key="2">
    <source>
        <dbReference type="Proteomes" id="UP000001941"/>
    </source>
</evidence>
<dbReference type="GeneID" id="3923343"/>
<dbReference type="EnsemblBacteria" id="ABD41915">
    <property type="protein sequence ID" value="ABD41915"/>
    <property type="gene ID" value="Mhun_2210"/>
</dbReference>
<dbReference type="HOGENOM" id="CLU_2165276_0_0_2"/>
<keyword evidence="2" id="KW-1185">Reference proteome</keyword>
<protein>
    <submittedName>
        <fullName evidence="1">Uncharacterized protein</fullName>
    </submittedName>
</protein>
<dbReference type="EMBL" id="CP000254">
    <property type="protein sequence ID" value="ABD41915.1"/>
    <property type="molecule type" value="Genomic_DNA"/>
</dbReference>
<dbReference type="STRING" id="323259.Mhun_2210"/>
<accession>Q2FSH1</accession>
<name>Q2FSH1_METHJ</name>
<dbReference type="AlphaFoldDB" id="Q2FSH1"/>
<dbReference type="InParanoid" id="Q2FSH1"/>
<dbReference type="RefSeq" id="WP_011449173.1">
    <property type="nucleotide sequence ID" value="NC_007796.1"/>
</dbReference>
<proteinExistence type="predicted"/>
<dbReference type="KEGG" id="mhu:Mhun_2210"/>
<sequence>MPVSITYRAITATCTQGIFRYIFHVDQKPDSDFIQFLVDTKKATIYTIGPSTFFRVDSSSSLSIQGMVHDPDIIISTRLSEKEVKEFLSTLYSEYEGHISESGKEEQSGR</sequence>
<organism evidence="1 2">
    <name type="scientific">Methanospirillum hungatei JF-1 (strain ATCC 27890 / DSM 864 / NBRC 100397 / JF-1)</name>
    <dbReference type="NCBI Taxonomy" id="323259"/>
    <lineage>
        <taxon>Archaea</taxon>
        <taxon>Methanobacteriati</taxon>
        <taxon>Methanobacteriota</taxon>
        <taxon>Stenosarchaea group</taxon>
        <taxon>Methanomicrobia</taxon>
        <taxon>Methanomicrobiales</taxon>
        <taxon>Methanospirillaceae</taxon>
        <taxon>Methanospirillum</taxon>
    </lineage>
</organism>
<evidence type="ECO:0000313" key="1">
    <source>
        <dbReference type="EMBL" id="ABD41915.1"/>
    </source>
</evidence>
<dbReference type="OrthoDB" id="374996at2157"/>